<keyword evidence="4" id="KW-1185">Reference proteome</keyword>
<dbReference type="InterPro" id="IPR012334">
    <property type="entry name" value="Pectin_lyas_fold"/>
</dbReference>
<dbReference type="InterPro" id="IPR011050">
    <property type="entry name" value="Pectin_lyase_fold/virulence"/>
</dbReference>
<feature type="region of interest" description="Disordered" evidence="1">
    <location>
        <begin position="24"/>
        <end position="48"/>
    </location>
</feature>
<accession>A0ABV3ZK33</accession>
<dbReference type="PROSITE" id="PS51257">
    <property type="entry name" value="PROKAR_LIPOPROTEIN"/>
    <property type="match status" value="1"/>
</dbReference>
<comment type="caution">
    <text evidence="3">The sequence shown here is derived from an EMBL/GenBank/DDBJ whole genome shotgun (WGS) entry which is preliminary data.</text>
</comment>
<evidence type="ECO:0000313" key="3">
    <source>
        <dbReference type="EMBL" id="MEX6689461.1"/>
    </source>
</evidence>
<evidence type="ECO:0000256" key="1">
    <source>
        <dbReference type="SAM" id="MobiDB-lite"/>
    </source>
</evidence>
<feature type="signal peptide" evidence="2">
    <location>
        <begin position="1"/>
        <end position="22"/>
    </location>
</feature>
<keyword evidence="2" id="KW-0732">Signal</keyword>
<organism evidence="3 4">
    <name type="scientific">Danxiaibacter flavus</name>
    <dbReference type="NCBI Taxonomy" id="3049108"/>
    <lineage>
        <taxon>Bacteria</taxon>
        <taxon>Pseudomonadati</taxon>
        <taxon>Bacteroidota</taxon>
        <taxon>Chitinophagia</taxon>
        <taxon>Chitinophagales</taxon>
        <taxon>Chitinophagaceae</taxon>
        <taxon>Danxiaibacter</taxon>
    </lineage>
</organism>
<dbReference type="EMBL" id="JAULBC010000006">
    <property type="protein sequence ID" value="MEX6689461.1"/>
    <property type="molecule type" value="Genomic_DNA"/>
</dbReference>
<evidence type="ECO:0000313" key="4">
    <source>
        <dbReference type="Proteomes" id="UP001560573"/>
    </source>
</evidence>
<dbReference type="Proteomes" id="UP001560573">
    <property type="component" value="Unassembled WGS sequence"/>
</dbReference>
<dbReference type="SUPFAM" id="SSF51126">
    <property type="entry name" value="Pectin lyase-like"/>
    <property type="match status" value="1"/>
</dbReference>
<feature type="chain" id="PRO_5047223075" description="Right-handed parallel beta-helix repeat-containing protein" evidence="2">
    <location>
        <begin position="23"/>
        <end position="397"/>
    </location>
</feature>
<dbReference type="InterPro" id="IPR006626">
    <property type="entry name" value="PbH1"/>
</dbReference>
<dbReference type="Gene3D" id="2.160.20.10">
    <property type="entry name" value="Single-stranded right-handed beta-helix, Pectin lyase-like"/>
    <property type="match status" value="1"/>
</dbReference>
<protein>
    <recommendedName>
        <fullName evidence="5">Right-handed parallel beta-helix repeat-containing protein</fullName>
    </recommendedName>
</protein>
<name>A0ABV3ZK33_9BACT</name>
<gene>
    <name evidence="3" type="ORF">QTN47_18280</name>
</gene>
<evidence type="ECO:0008006" key="5">
    <source>
        <dbReference type="Google" id="ProtNLM"/>
    </source>
</evidence>
<evidence type="ECO:0000256" key="2">
    <source>
        <dbReference type="SAM" id="SignalP"/>
    </source>
</evidence>
<dbReference type="SMART" id="SM00710">
    <property type="entry name" value="PbH1"/>
    <property type="match status" value="7"/>
</dbReference>
<sequence length="397" mass="42622">MIKTIVGLLLCGTMLLISCSKSNDVVAPTSPTEREETETENTPPQFTGKKINLPLNGSSVYIKDAGAISYEPGDTLVIPQSVMRVALYNVNGTKEKPVIVTAERDVVIGGHDRTSFDIKGSFVKVVNINIKGAPTAIGIRAYYCSDIAFQNVNVDGAAIGFMLKNDAMADNPDSYYPKAVIKNISIANISVKNCTNEGYYIGNTSDYQNGFKNSPIIGLTVKNCRAENTGWDGFQVTNAQDCNVDGITVINAGTENKESQMSGIAIQDATTGRFKNLSVNKSTGAGLTLFSNGDTHVSNVALQDVSLSAKSYGIIVDNRYDRGFNLPPKKLLLENASVKQTTSVKGKNALYVINGTNNGAKAAIPGTVTNFTYDRESWQKKTVDYAKNAYIGGTDGR</sequence>
<dbReference type="RefSeq" id="WP_369330868.1">
    <property type="nucleotide sequence ID" value="NZ_JAULBC010000006.1"/>
</dbReference>
<proteinExistence type="predicted"/>
<reference evidence="3 4" key="1">
    <citation type="submission" date="2023-07" db="EMBL/GenBank/DDBJ databases">
        <authorList>
            <person name="Lian W.-H."/>
        </authorList>
    </citation>
    <scope>NUCLEOTIDE SEQUENCE [LARGE SCALE GENOMIC DNA]</scope>
    <source>
        <strain evidence="3 4">SYSU DXS3180</strain>
    </source>
</reference>